<accession>A0ABP7AST5</accession>
<dbReference type="PANTHER" id="PTHR35368:SF1">
    <property type="entry name" value="HYDROPEROXIDE REDUCTASE"/>
    <property type="match status" value="1"/>
</dbReference>
<dbReference type="InterPro" id="IPR003718">
    <property type="entry name" value="OsmC/Ohr_fam"/>
</dbReference>
<dbReference type="RefSeq" id="WP_344738925.1">
    <property type="nucleotide sequence ID" value="NZ_BAAAYU010000005.1"/>
</dbReference>
<dbReference type="Pfam" id="PF02566">
    <property type="entry name" value="OsmC"/>
    <property type="match status" value="1"/>
</dbReference>
<dbReference type="PANTHER" id="PTHR35368">
    <property type="entry name" value="HYDROPEROXIDE REDUCTASE"/>
    <property type="match status" value="1"/>
</dbReference>
<evidence type="ECO:0000313" key="1">
    <source>
        <dbReference type="EMBL" id="GAA3639871.1"/>
    </source>
</evidence>
<evidence type="ECO:0000313" key="2">
    <source>
        <dbReference type="Proteomes" id="UP001501697"/>
    </source>
</evidence>
<dbReference type="Proteomes" id="UP001501697">
    <property type="component" value="Unassembled WGS sequence"/>
</dbReference>
<gene>
    <name evidence="1" type="ORF">GCM10022200_24250</name>
</gene>
<keyword evidence="2" id="KW-1185">Reference proteome</keyword>
<reference evidence="2" key="1">
    <citation type="journal article" date="2019" name="Int. J. Syst. Evol. Microbiol.">
        <title>The Global Catalogue of Microorganisms (GCM) 10K type strain sequencing project: providing services to taxonomists for standard genome sequencing and annotation.</title>
        <authorList>
            <consortium name="The Broad Institute Genomics Platform"/>
            <consortium name="The Broad Institute Genome Sequencing Center for Infectious Disease"/>
            <person name="Wu L."/>
            <person name="Ma J."/>
        </authorList>
    </citation>
    <scope>NUCLEOTIDE SEQUENCE [LARGE SCALE GENOMIC DNA]</scope>
    <source>
        <strain evidence="2">JCM 16544</strain>
    </source>
</reference>
<dbReference type="InterPro" id="IPR015946">
    <property type="entry name" value="KH_dom-like_a/b"/>
</dbReference>
<dbReference type="InterPro" id="IPR052924">
    <property type="entry name" value="OsmC/Ohr_hydroprdx_reductase"/>
</dbReference>
<dbReference type="SUPFAM" id="SSF82784">
    <property type="entry name" value="OsmC-like"/>
    <property type="match status" value="1"/>
</dbReference>
<dbReference type="Gene3D" id="3.30.300.20">
    <property type="match status" value="1"/>
</dbReference>
<name>A0ABP7AST5_9MICO</name>
<dbReference type="InterPro" id="IPR036102">
    <property type="entry name" value="OsmC/Ohrsf"/>
</dbReference>
<sequence>MTIVNTVQDITAAERDERLDAAATAWSDRIDRKRSSAHLTYRVSGTGEGSVATRIQSGAHEFLIDEPTALAGDDVAPSPVEYALGAIVACQVVVFRLYSRVLGIPFDDIRVLAEGDLDAAKLLGKDDSVRPGFSSVRLVIELTGPESAERYEQLRQAVDEHCPVLDLFANPTPVTTSVVAR</sequence>
<protein>
    <submittedName>
        <fullName evidence="1">OsmC family protein</fullName>
    </submittedName>
</protein>
<proteinExistence type="predicted"/>
<comment type="caution">
    <text evidence="1">The sequence shown here is derived from an EMBL/GenBank/DDBJ whole genome shotgun (WGS) entry which is preliminary data.</text>
</comment>
<organism evidence="1 2">
    <name type="scientific">Microbacterium awajiense</name>
    <dbReference type="NCBI Taxonomy" id="415214"/>
    <lineage>
        <taxon>Bacteria</taxon>
        <taxon>Bacillati</taxon>
        <taxon>Actinomycetota</taxon>
        <taxon>Actinomycetes</taxon>
        <taxon>Micrococcales</taxon>
        <taxon>Microbacteriaceae</taxon>
        <taxon>Microbacterium</taxon>
    </lineage>
</organism>
<dbReference type="EMBL" id="BAAAYU010000005">
    <property type="protein sequence ID" value="GAA3639871.1"/>
    <property type="molecule type" value="Genomic_DNA"/>
</dbReference>